<dbReference type="EMBL" id="JAMGBA010000001">
    <property type="protein sequence ID" value="MCL6698360.1"/>
    <property type="molecule type" value="Genomic_DNA"/>
</dbReference>
<reference evidence="2 3" key="1">
    <citation type="submission" date="2022-05" db="EMBL/GenBank/DDBJ databases">
        <authorList>
            <person name="Jo J.-H."/>
            <person name="Im W.-T."/>
        </authorList>
    </citation>
    <scope>NUCLEOTIDE SEQUENCE [LARGE SCALE GENOMIC DNA]</scope>
    <source>
        <strain evidence="2 3">NSE70-1</strain>
    </source>
</reference>
<keyword evidence="1" id="KW-0812">Transmembrane</keyword>
<comment type="caution">
    <text evidence="2">The sequence shown here is derived from an EMBL/GenBank/DDBJ whole genome shotgun (WGS) entry which is preliminary data.</text>
</comment>
<evidence type="ECO:0000313" key="3">
    <source>
        <dbReference type="Proteomes" id="UP001203410"/>
    </source>
</evidence>
<feature type="transmembrane region" description="Helical" evidence="1">
    <location>
        <begin position="119"/>
        <end position="136"/>
    </location>
</feature>
<feature type="transmembrane region" description="Helical" evidence="1">
    <location>
        <begin position="180"/>
        <end position="202"/>
    </location>
</feature>
<organism evidence="2 3">
    <name type="scientific">Sphingomonas caseinilyticus</name>
    <dbReference type="NCBI Taxonomy" id="2908205"/>
    <lineage>
        <taxon>Bacteria</taxon>
        <taxon>Pseudomonadati</taxon>
        <taxon>Pseudomonadota</taxon>
        <taxon>Alphaproteobacteria</taxon>
        <taxon>Sphingomonadales</taxon>
        <taxon>Sphingomonadaceae</taxon>
        <taxon>Sphingomonas</taxon>
    </lineage>
</organism>
<feature type="transmembrane region" description="Helical" evidence="1">
    <location>
        <begin position="76"/>
        <end position="99"/>
    </location>
</feature>
<name>A0ABT0RTM6_9SPHN</name>
<sequence length="203" mass="22760">MTGNDLIFQLFALLLGLSIAELLAGLGRAWRISSGATRTRQKVRIGWLVPMLGLLLLCDQTHFWVSAYGIRSQLAFNYWTMLTILAIIGGYYVLSTFVFPDDPADWPDFDDYYLTTNRIVIGGMFVVNFATLLHLARQLSLGLDPATLPFAQHWSSLLAVFLYFPGLVALWFVKSPRWNLALLIFMITLLLIGAFGSTLLPIP</sequence>
<keyword evidence="1" id="KW-1133">Transmembrane helix</keyword>
<evidence type="ECO:0000256" key="1">
    <source>
        <dbReference type="SAM" id="Phobius"/>
    </source>
</evidence>
<gene>
    <name evidence="2" type="ORF">LZ496_06135</name>
</gene>
<keyword evidence="1" id="KW-0472">Membrane</keyword>
<dbReference type="Proteomes" id="UP001203410">
    <property type="component" value="Unassembled WGS sequence"/>
</dbReference>
<protein>
    <submittedName>
        <fullName evidence="2">Uncharacterized protein</fullName>
    </submittedName>
</protein>
<keyword evidence="3" id="KW-1185">Reference proteome</keyword>
<feature type="transmembrane region" description="Helical" evidence="1">
    <location>
        <begin position="47"/>
        <end position="70"/>
    </location>
</feature>
<feature type="transmembrane region" description="Helical" evidence="1">
    <location>
        <begin position="6"/>
        <end position="26"/>
    </location>
</feature>
<accession>A0ABT0RTM6</accession>
<dbReference type="RefSeq" id="WP_249903701.1">
    <property type="nucleotide sequence ID" value="NZ_JAMGBA010000001.1"/>
</dbReference>
<feature type="transmembrane region" description="Helical" evidence="1">
    <location>
        <begin position="156"/>
        <end position="173"/>
    </location>
</feature>
<proteinExistence type="predicted"/>
<evidence type="ECO:0000313" key="2">
    <source>
        <dbReference type="EMBL" id="MCL6698360.1"/>
    </source>
</evidence>